<evidence type="ECO:0000256" key="1">
    <source>
        <dbReference type="SAM" id="MobiDB-lite"/>
    </source>
</evidence>
<dbReference type="OrthoDB" id="2176356at2"/>
<evidence type="ECO:0000313" key="3">
    <source>
        <dbReference type="Proteomes" id="UP000287239"/>
    </source>
</evidence>
<dbReference type="Gene3D" id="2.60.40.740">
    <property type="match status" value="1"/>
</dbReference>
<protein>
    <recommendedName>
        <fullName evidence="4">DUF11 domain-containing protein</fullName>
    </recommendedName>
</protein>
<keyword evidence="3" id="KW-1185">Reference proteome</keyword>
<gene>
    <name evidence="2" type="ORF">CBF35_08355</name>
</gene>
<dbReference type="EMBL" id="NGJU01000011">
    <property type="protein sequence ID" value="RST95186.1"/>
    <property type="molecule type" value="Genomic_DNA"/>
</dbReference>
<dbReference type="InterPro" id="IPR046776">
    <property type="entry name" value="Pectate_lyase_5"/>
</dbReference>
<sequence length="1298" mass="140613">MNNKIGLVVLGLVLSVGLLVGYSSQKVNHVILGSSNQEETVYLTQLEAVEVGKTAQLGLQISSTIADQVRLQFPAETEFIGISEESDPQLEVVFEASSQQLIITTNKRKMLDEESETYNSSLYVKFKSDSSGDYLFKTLINNPQILTEEVLVSVQEIDALRTVRAITPRLVTNVSTWPQFNAALANSSVSEINLTDNIRATSSPTNVTRSLRINGHGYQLDLDNRTLILGNVNAPQSLTFNNLILAGRGSGSRINSSTSNSASWTLNLESLSFGSSIGTQNIFNLPQGRIAFTGGSSNLVSSVTDTSTSRGMLTAKILDVTNGAQVNGRLGGGFFFSNVSGTETTIDQGGQLVIHSETGLLFNQTNPSSFSVDGQNSLLQGTGNRQSAGDNGTLVSMIGPNSRIEVNNGGKIDIFATGTPAMLLNSQNGRFSVSNGSSLNLTSSGGANDRAATLRFRVNGGQTFLAESNSKINIRKIRGGTANSAAATAPAVRMRNPNNRFIVNSGGKVSVYNQGSGQPQNPGGVNRNQGILYTEGDNSQFELSGEGSVVEIDADFGAAIDTHNQTASISANEGTTFIARGRTASEGSGIFNTSRSTIALDKVRFFDFRNERPGGGNIFNVSGGSRLESVNSNLSVWRKGSHLDGDPDHDWPLFSYALSGTNFNQVEESDDNNFTEVYSQGGLGATAFARMSGNNAPPVIDELRQPTNADKFVFGHATVPVGTEGGRDAWTDEVFVKVKITKKSGETEEIIAPTYGMNNNNPGLVVYDEEPRAGLFKGATDEEGFLQRGDVIQVTKAWRGELAEDSERNVFSRPEDLQAPERIVEDVTPPASLVLATPEVTNGTKQLEGTIDLFDERDQEELEMLKLFIKVNQEFLRDEQGELVSQIITTESSPSSSTKKNWLINLPRYFDLSEEIVEIYAKDLTELKRDPTSGELLVTNPPATYTIEPDGVPGNLSVSAVNYEAYQGYHDALLEERFQSAPSLEIEDVLPSPPVVTKTVSSDTTDGQGQEVSQVGSQLTYSITIENSDDDNSRKVLRKTIFEDTLPLGVDFSLETSDLRINDALVHQERVDYDEESRLLTIELGELEPGDVQTIVFKASVNREAVGTVIENQALGIGETPRETPFIPGPLNPDSTYETVQGEGRVSNPGGEVGGLLILESAPKLVDFGSHLITDYHQQVGVNQQDISEPLVVDDTRKGGGTWSVTAQVVMEMTNGLDVKKGSLKYLYKDQLLTLGSSAQEIYQAAENNPEKRHVITDSWGREVTAEGLKFQLEAVDIPRTEGFYQGVIRWTLRDTIE</sequence>
<accession>A0A429ZND7</accession>
<proteinExistence type="predicted"/>
<dbReference type="Proteomes" id="UP000287239">
    <property type="component" value="Unassembled WGS sequence"/>
</dbReference>
<organism evidence="2 3">
    <name type="scientific">Vagococcus salmoninarum</name>
    <dbReference type="NCBI Taxonomy" id="2739"/>
    <lineage>
        <taxon>Bacteria</taxon>
        <taxon>Bacillati</taxon>
        <taxon>Bacillota</taxon>
        <taxon>Bacilli</taxon>
        <taxon>Lactobacillales</taxon>
        <taxon>Enterococcaceae</taxon>
        <taxon>Vagococcus</taxon>
    </lineage>
</organism>
<dbReference type="GeneID" id="98568379"/>
<dbReference type="Pfam" id="PF20585">
    <property type="entry name" value="Pectate_lyase_5"/>
    <property type="match status" value="1"/>
</dbReference>
<dbReference type="RefSeq" id="WP_126780030.1">
    <property type="nucleotide sequence ID" value="NZ_NGJU01000011.1"/>
</dbReference>
<feature type="region of interest" description="Disordered" evidence="1">
    <location>
        <begin position="995"/>
        <end position="1015"/>
    </location>
</feature>
<name>A0A429ZND7_9ENTE</name>
<evidence type="ECO:0000313" key="2">
    <source>
        <dbReference type="EMBL" id="RST95186.1"/>
    </source>
</evidence>
<comment type="caution">
    <text evidence="2">The sequence shown here is derived from an EMBL/GenBank/DDBJ whole genome shotgun (WGS) entry which is preliminary data.</text>
</comment>
<evidence type="ECO:0008006" key="4">
    <source>
        <dbReference type="Google" id="ProtNLM"/>
    </source>
</evidence>
<reference evidence="2 3" key="1">
    <citation type="submission" date="2017-05" db="EMBL/GenBank/DDBJ databases">
        <title>Vagococcus spp. assemblies.</title>
        <authorList>
            <person name="Gulvik C.A."/>
        </authorList>
    </citation>
    <scope>NUCLEOTIDE SEQUENCE [LARGE SCALE GENOMIC DNA]</scope>
    <source>
        <strain evidence="2 3">NCFB 2777</strain>
    </source>
</reference>